<dbReference type="GeneID" id="83704260"/>
<dbReference type="RefSeq" id="WP_012679055.1">
    <property type="nucleotide sequence ID" value="NZ_BTYB01000037.1"/>
</dbReference>
<dbReference type="Proteomes" id="UP000254461">
    <property type="component" value="Unassembled WGS sequence"/>
</dbReference>
<gene>
    <name evidence="1" type="ORF">NCTC12092_00368</name>
</gene>
<name>A0A0G6ZYJ8_9STRE</name>
<evidence type="ECO:0000313" key="1">
    <source>
        <dbReference type="EMBL" id="SUN45111.1"/>
    </source>
</evidence>
<proteinExistence type="predicted"/>
<accession>A0A0G6ZYJ8</accession>
<dbReference type="Pfam" id="PF09605">
    <property type="entry name" value="Trep_Strep"/>
    <property type="match status" value="1"/>
</dbReference>
<reference evidence="1 2" key="1">
    <citation type="submission" date="2018-06" db="EMBL/GenBank/DDBJ databases">
        <authorList>
            <consortium name="Pathogen Informatics"/>
            <person name="Doyle S."/>
        </authorList>
    </citation>
    <scope>NUCLEOTIDE SEQUENCE [LARGE SCALE GENOMIC DNA]</scope>
    <source>
        <strain evidence="1 2">NCTC12092</strain>
    </source>
</reference>
<sequence>MKGLTIKDIMTTGAFAALYFVCVGLGAMLSILFDRSGNMLYAPAFAALLGGPVYMLLIAKLQTFGPISLVGIIMGSFFFLTGHFFASMLPAILFGCLADGIALLGKYQSRLVNLLSYLVFAFVNSGPIILMWLLKDAYIQSLLARGKDMAYVNRIMYDFTVANVSWFVGVVLLCALVGGLFGQYLLKKHFAKSGMLL</sequence>
<dbReference type="AlphaFoldDB" id="A0A0G6ZYJ8"/>
<protein>
    <submittedName>
        <fullName evidence="1">Membrane protein</fullName>
    </submittedName>
</protein>
<dbReference type="OMA" id="MGQEYAD"/>
<organism evidence="1 2">
    <name type="scientific">Streptococcus equi subsp. equi</name>
    <dbReference type="NCBI Taxonomy" id="148942"/>
    <lineage>
        <taxon>Bacteria</taxon>
        <taxon>Bacillati</taxon>
        <taxon>Bacillota</taxon>
        <taxon>Bacilli</taxon>
        <taxon>Lactobacillales</taxon>
        <taxon>Streptococcaceae</taxon>
        <taxon>Streptococcus</taxon>
    </lineage>
</organism>
<dbReference type="NCBIfam" id="TIGR02185">
    <property type="entry name" value="Trep_Strep"/>
    <property type="match status" value="1"/>
</dbReference>
<dbReference type="EMBL" id="UHFF01000002">
    <property type="protein sequence ID" value="SUN45111.1"/>
    <property type="molecule type" value="Genomic_DNA"/>
</dbReference>
<dbReference type="InterPro" id="IPR011733">
    <property type="entry name" value="CHP02185_IM"/>
</dbReference>
<evidence type="ECO:0000313" key="2">
    <source>
        <dbReference type="Proteomes" id="UP000254461"/>
    </source>
</evidence>